<proteinExistence type="predicted"/>
<dbReference type="AlphaFoldDB" id="K5ZVQ3"/>
<evidence type="ECO:0000313" key="2">
    <source>
        <dbReference type="Proteomes" id="UP000006330"/>
    </source>
</evidence>
<reference evidence="1 2" key="1">
    <citation type="submission" date="2012-02" db="EMBL/GenBank/DDBJ databases">
        <title>The Genome Sequence of Parabacteroides goldsteinii CL02T12C30.</title>
        <authorList>
            <consortium name="The Broad Institute Genome Sequencing Platform"/>
            <person name="Earl A."/>
            <person name="Ward D."/>
            <person name="Feldgarden M."/>
            <person name="Gevers D."/>
            <person name="Zitomersky N.L."/>
            <person name="Coyne M.J."/>
            <person name="Comstock L.E."/>
            <person name="Young S.K."/>
            <person name="Zeng Q."/>
            <person name="Gargeya S."/>
            <person name="Fitzgerald M."/>
            <person name="Haas B."/>
            <person name="Abouelleil A."/>
            <person name="Alvarado L."/>
            <person name="Arachchi H.M."/>
            <person name="Berlin A."/>
            <person name="Chapman S.B."/>
            <person name="Gearin G."/>
            <person name="Goldberg J."/>
            <person name="Griggs A."/>
            <person name="Gujja S."/>
            <person name="Hansen M."/>
            <person name="Heiman D."/>
            <person name="Howarth C."/>
            <person name="Larimer J."/>
            <person name="Lui A."/>
            <person name="MacDonald P.J.P."/>
            <person name="McCowen C."/>
            <person name="Montmayeur A."/>
            <person name="Murphy C."/>
            <person name="Neiman D."/>
            <person name="Pearson M."/>
            <person name="Priest M."/>
            <person name="Roberts A."/>
            <person name="Saif S."/>
            <person name="Shea T."/>
            <person name="Sisk P."/>
            <person name="Stolte C."/>
            <person name="Sykes S."/>
            <person name="Wortman J."/>
            <person name="Nusbaum C."/>
            <person name="Birren B."/>
        </authorList>
    </citation>
    <scope>NUCLEOTIDE SEQUENCE [LARGE SCALE GENOMIC DNA]</scope>
    <source>
        <strain evidence="1 2">CL02T12C30</strain>
    </source>
</reference>
<dbReference type="PATRIC" id="fig|999418.3.peg.2374"/>
<dbReference type="HOGENOM" id="CLU_2194399_0_0_10"/>
<dbReference type="Proteomes" id="UP000006330">
    <property type="component" value="Unassembled WGS sequence"/>
</dbReference>
<accession>K5ZVQ3</accession>
<dbReference type="EMBL" id="AGZO01000016">
    <property type="protein sequence ID" value="EKN15390.1"/>
    <property type="molecule type" value="Genomic_DNA"/>
</dbReference>
<comment type="caution">
    <text evidence="1">The sequence shown here is derived from an EMBL/GenBank/DDBJ whole genome shotgun (WGS) entry which is preliminary data.</text>
</comment>
<gene>
    <name evidence="1" type="ORF">HMPREF1076_02332</name>
</gene>
<evidence type="ECO:0008006" key="3">
    <source>
        <dbReference type="Google" id="ProtNLM"/>
    </source>
</evidence>
<sequence>MLHTETVARSTLELLKMLESESVMSNFNLAEGTSLALYLGHRISVDLDLFTPESFDAGKLEIFLRDKYGFRTDFMEKNTLKGTIDGVKIDCITHSYGVILRSHTPSLI</sequence>
<organism evidence="1 2">
    <name type="scientific">Parabacteroides goldsteinii CL02T12C30</name>
    <dbReference type="NCBI Taxonomy" id="999418"/>
    <lineage>
        <taxon>Bacteria</taxon>
        <taxon>Pseudomonadati</taxon>
        <taxon>Bacteroidota</taxon>
        <taxon>Bacteroidia</taxon>
        <taxon>Bacteroidales</taxon>
        <taxon>Tannerellaceae</taxon>
        <taxon>Parabacteroides</taxon>
    </lineage>
</organism>
<protein>
    <recommendedName>
        <fullName evidence="3">Nucleotidyl transferase AbiEii/AbiGii toxin family protein</fullName>
    </recommendedName>
</protein>
<name>K5ZVQ3_9BACT</name>
<evidence type="ECO:0000313" key="1">
    <source>
        <dbReference type="EMBL" id="EKN15390.1"/>
    </source>
</evidence>